<feature type="transmembrane region" description="Helical" evidence="5">
    <location>
        <begin position="56"/>
        <end position="82"/>
    </location>
</feature>
<dbReference type="CDD" id="cd16922">
    <property type="entry name" value="HATPase_EvgS-ArcB-TorS-like"/>
    <property type="match status" value="1"/>
</dbReference>
<dbReference type="Gene3D" id="3.30.565.10">
    <property type="entry name" value="Histidine kinase-like ATPase, C-terminal domain"/>
    <property type="match status" value="1"/>
</dbReference>
<protein>
    <recommendedName>
        <fullName evidence="2">histidine kinase</fullName>
        <ecNumber evidence="2">2.7.13.3</ecNumber>
    </recommendedName>
</protein>
<dbReference type="EC" id="2.7.13.3" evidence="2"/>
<dbReference type="SUPFAM" id="SSF47384">
    <property type="entry name" value="Homodimeric domain of signal transducing histidine kinase"/>
    <property type="match status" value="1"/>
</dbReference>
<dbReference type="EMBL" id="JANIGO010000002">
    <property type="protein sequence ID" value="MCQ8896319.1"/>
    <property type="molecule type" value="Genomic_DNA"/>
</dbReference>
<evidence type="ECO:0000256" key="4">
    <source>
        <dbReference type="PROSITE-ProRule" id="PRU00169"/>
    </source>
</evidence>
<comment type="catalytic activity">
    <reaction evidence="1">
        <text>ATP + protein L-histidine = ADP + protein N-phospho-L-histidine.</text>
        <dbReference type="EC" id="2.7.13.3"/>
    </reaction>
</comment>
<dbReference type="SMART" id="SM00388">
    <property type="entry name" value="HisKA"/>
    <property type="match status" value="1"/>
</dbReference>
<gene>
    <name evidence="8" type="ORF">NQT62_07710</name>
</gene>
<organism evidence="8 9">
    <name type="scientific">Limnobacter humi</name>
    <dbReference type="NCBI Taxonomy" id="1778671"/>
    <lineage>
        <taxon>Bacteria</taxon>
        <taxon>Pseudomonadati</taxon>
        <taxon>Pseudomonadota</taxon>
        <taxon>Betaproteobacteria</taxon>
        <taxon>Burkholderiales</taxon>
        <taxon>Burkholderiaceae</taxon>
        <taxon>Limnobacter</taxon>
    </lineage>
</organism>
<dbReference type="Proteomes" id="UP001204142">
    <property type="component" value="Unassembled WGS sequence"/>
</dbReference>
<dbReference type="SMART" id="SM00448">
    <property type="entry name" value="REC"/>
    <property type="match status" value="1"/>
</dbReference>
<keyword evidence="5" id="KW-0812">Transmembrane</keyword>
<dbReference type="InterPro" id="IPR058544">
    <property type="entry name" value="ETR1_N"/>
</dbReference>
<evidence type="ECO:0000256" key="3">
    <source>
        <dbReference type="ARBA" id="ARBA00022553"/>
    </source>
</evidence>
<reference evidence="8 9" key="1">
    <citation type="submission" date="2022-07" db="EMBL/GenBank/DDBJ databases">
        <authorList>
            <person name="Xamxidin M."/>
            <person name="Wu M."/>
        </authorList>
    </citation>
    <scope>NUCLEOTIDE SEQUENCE [LARGE SCALE GENOMIC DNA]</scope>
    <source>
        <strain evidence="8 9">NBRC 111650</strain>
    </source>
</reference>
<dbReference type="RefSeq" id="WP_256764089.1">
    <property type="nucleotide sequence ID" value="NZ_JANIGO010000002.1"/>
</dbReference>
<evidence type="ECO:0000259" key="7">
    <source>
        <dbReference type="PROSITE" id="PS50110"/>
    </source>
</evidence>
<dbReference type="SUPFAM" id="SSF55874">
    <property type="entry name" value="ATPase domain of HSP90 chaperone/DNA topoisomerase II/histidine kinase"/>
    <property type="match status" value="1"/>
</dbReference>
<keyword evidence="9" id="KW-1185">Reference proteome</keyword>
<feature type="modified residue" description="4-aspartylphosphate" evidence="4">
    <location>
        <position position="598"/>
    </location>
</feature>
<sequence>MQLNEYLPHGFCINWNPFLLGLHVGSDLLIALAYFSIPVSLLWISKRQNLGSLQTVYYLFALFILACGVTHVMGIATLWVPLYLFEGYAKAFTALVSVATALYLIPKLKLILSLPNLQELIDLNDRLKREVTERQVVQQHLEKSMHEAIEAKHTQSKFLANMSHEIRTPMNGVVGASELLLHTALDATQKDLIKTIRASGKTLLNLLNDILDLSRVESGRFVIRKGPVKLEQLFDEVAESFVLEAEQKNIELICPFNPSFSTLIEADGTRLRQILFNLVGNAVKFTDAGHVQVTWSIREASHAADGHVLFVEVGDTGIGIAPQDCQRVFQRFKQASQDPTGQHRGGTGLGLTIVHELLEWMGGHIALDSVLGQGTRVEFSLPIRLIEQSDPATVLPASCRPRGQLGVWMSTDILQRYVESQLHHLGLETCDGQSMLERLGSSTEPAQSNTTDLLFVSRKCLLNQPKVRERLQQLKSQGHLKVILIDQLSLKVAGEPNAYAWVDASVLKPLSFVKLAEALKQVMGDGAAGSMVNPERQSVEPALHQFEGRVVLAEDSPINQKIILGILKRYGVQAASVANGQQLIDHLKAHEVDLVIVDGQMPVLDGYEATRMIRRGDCGVYNAHVPIVALTAHAMAGERQRCLELGMDEFLVKPLDVDEFIACLKRFLKTVPGDATLPSAV</sequence>
<feature type="domain" description="Histidine kinase" evidence="6">
    <location>
        <begin position="161"/>
        <end position="385"/>
    </location>
</feature>
<dbReference type="Gene3D" id="1.10.287.130">
    <property type="match status" value="1"/>
</dbReference>
<dbReference type="Pfam" id="PF00072">
    <property type="entry name" value="Response_reg"/>
    <property type="match status" value="1"/>
</dbReference>
<evidence type="ECO:0000313" key="8">
    <source>
        <dbReference type="EMBL" id="MCQ8896319.1"/>
    </source>
</evidence>
<dbReference type="InterPro" id="IPR011006">
    <property type="entry name" value="CheY-like_superfamily"/>
</dbReference>
<dbReference type="PANTHER" id="PTHR45339:SF5">
    <property type="entry name" value="HISTIDINE KINASE"/>
    <property type="match status" value="1"/>
</dbReference>
<evidence type="ECO:0000256" key="1">
    <source>
        <dbReference type="ARBA" id="ARBA00000085"/>
    </source>
</evidence>
<dbReference type="InterPro" id="IPR001789">
    <property type="entry name" value="Sig_transdc_resp-reg_receiver"/>
</dbReference>
<evidence type="ECO:0000256" key="5">
    <source>
        <dbReference type="SAM" id="Phobius"/>
    </source>
</evidence>
<dbReference type="Pfam" id="PF25487">
    <property type="entry name" value="ETR1_N"/>
    <property type="match status" value="1"/>
</dbReference>
<keyword evidence="8" id="KW-0067">ATP-binding</keyword>
<dbReference type="CDD" id="cd17546">
    <property type="entry name" value="REC_hyHK_CKI1_RcsC-like"/>
    <property type="match status" value="1"/>
</dbReference>
<dbReference type="PANTHER" id="PTHR45339">
    <property type="entry name" value="HYBRID SIGNAL TRANSDUCTION HISTIDINE KINASE J"/>
    <property type="match status" value="1"/>
</dbReference>
<comment type="caution">
    <text evidence="8">The sequence shown here is derived from an EMBL/GenBank/DDBJ whole genome shotgun (WGS) entry which is preliminary data.</text>
</comment>
<dbReference type="Gene3D" id="3.40.50.2300">
    <property type="match status" value="1"/>
</dbReference>
<evidence type="ECO:0000313" key="9">
    <source>
        <dbReference type="Proteomes" id="UP001204142"/>
    </source>
</evidence>
<dbReference type="SMART" id="SM00387">
    <property type="entry name" value="HATPase_c"/>
    <property type="match status" value="1"/>
</dbReference>
<evidence type="ECO:0000259" key="6">
    <source>
        <dbReference type="PROSITE" id="PS50109"/>
    </source>
</evidence>
<keyword evidence="3 4" id="KW-0597">Phosphoprotein</keyword>
<dbReference type="InterPro" id="IPR003661">
    <property type="entry name" value="HisK_dim/P_dom"/>
</dbReference>
<proteinExistence type="predicted"/>
<feature type="transmembrane region" description="Helical" evidence="5">
    <location>
        <begin position="20"/>
        <end position="44"/>
    </location>
</feature>
<dbReference type="Pfam" id="PF02518">
    <property type="entry name" value="HATPase_c"/>
    <property type="match status" value="1"/>
</dbReference>
<keyword evidence="5" id="KW-0472">Membrane</keyword>
<dbReference type="Pfam" id="PF00512">
    <property type="entry name" value="HisKA"/>
    <property type="match status" value="1"/>
</dbReference>
<feature type="domain" description="Response regulatory" evidence="7">
    <location>
        <begin position="549"/>
        <end position="668"/>
    </location>
</feature>
<dbReference type="InterPro" id="IPR003594">
    <property type="entry name" value="HATPase_dom"/>
</dbReference>
<dbReference type="InterPro" id="IPR004358">
    <property type="entry name" value="Sig_transdc_His_kin-like_C"/>
</dbReference>
<accession>A0ABT1WIT0</accession>
<dbReference type="GO" id="GO:0005524">
    <property type="term" value="F:ATP binding"/>
    <property type="evidence" value="ECO:0007669"/>
    <property type="project" value="UniProtKB-KW"/>
</dbReference>
<dbReference type="InterPro" id="IPR005467">
    <property type="entry name" value="His_kinase_dom"/>
</dbReference>
<dbReference type="InterPro" id="IPR036097">
    <property type="entry name" value="HisK_dim/P_sf"/>
</dbReference>
<dbReference type="PROSITE" id="PS50110">
    <property type="entry name" value="RESPONSE_REGULATORY"/>
    <property type="match status" value="1"/>
</dbReference>
<dbReference type="PRINTS" id="PR00344">
    <property type="entry name" value="BCTRLSENSOR"/>
</dbReference>
<dbReference type="CDD" id="cd00082">
    <property type="entry name" value="HisKA"/>
    <property type="match status" value="1"/>
</dbReference>
<dbReference type="InterPro" id="IPR036890">
    <property type="entry name" value="HATPase_C_sf"/>
</dbReference>
<keyword evidence="8" id="KW-0547">Nucleotide-binding</keyword>
<name>A0ABT1WIT0_9BURK</name>
<evidence type="ECO:0000256" key="2">
    <source>
        <dbReference type="ARBA" id="ARBA00012438"/>
    </source>
</evidence>
<dbReference type="PROSITE" id="PS50109">
    <property type="entry name" value="HIS_KIN"/>
    <property type="match status" value="1"/>
</dbReference>
<dbReference type="SUPFAM" id="SSF52172">
    <property type="entry name" value="CheY-like"/>
    <property type="match status" value="1"/>
</dbReference>
<keyword evidence="5" id="KW-1133">Transmembrane helix</keyword>